<evidence type="ECO:0000313" key="2">
    <source>
        <dbReference type="Proteomes" id="UP000554482"/>
    </source>
</evidence>
<protein>
    <submittedName>
        <fullName evidence="1">Uncharacterized protein</fullName>
    </submittedName>
</protein>
<gene>
    <name evidence="1" type="ORF">FRX31_013205</name>
</gene>
<reference evidence="1 2" key="1">
    <citation type="submission" date="2020-06" db="EMBL/GenBank/DDBJ databases">
        <title>Transcriptomic and genomic resources for Thalictrum thalictroides and T. hernandezii: Facilitating candidate gene discovery in an emerging model plant lineage.</title>
        <authorList>
            <person name="Arias T."/>
            <person name="Riano-Pachon D.M."/>
            <person name="Di Stilio V.S."/>
        </authorList>
    </citation>
    <scope>NUCLEOTIDE SEQUENCE [LARGE SCALE GENOMIC DNA]</scope>
    <source>
        <strain evidence="2">cv. WT478/WT964</strain>
        <tissue evidence="1">Leaves</tissue>
    </source>
</reference>
<comment type="caution">
    <text evidence="1">The sequence shown here is derived from an EMBL/GenBank/DDBJ whole genome shotgun (WGS) entry which is preliminary data.</text>
</comment>
<proteinExistence type="predicted"/>
<sequence>MLEMEIPFMDPPYPFPIAVRYSRQIKTINLSSVISNPNLVAGRPQRFSRLDLIRFTSEFSEIIGTDDFGVVYKGIIFI</sequence>
<keyword evidence="2" id="KW-1185">Reference proteome</keyword>
<dbReference type="EMBL" id="JABWDY010014967">
    <property type="protein sequence ID" value="KAF5197207.1"/>
    <property type="molecule type" value="Genomic_DNA"/>
</dbReference>
<evidence type="ECO:0000313" key="1">
    <source>
        <dbReference type="EMBL" id="KAF5197207.1"/>
    </source>
</evidence>
<accession>A0A7J6WJV4</accession>
<name>A0A7J6WJV4_THATH</name>
<dbReference type="Proteomes" id="UP000554482">
    <property type="component" value="Unassembled WGS sequence"/>
</dbReference>
<dbReference type="AlphaFoldDB" id="A0A7J6WJV4"/>
<organism evidence="1 2">
    <name type="scientific">Thalictrum thalictroides</name>
    <name type="common">Rue-anemone</name>
    <name type="synonym">Anemone thalictroides</name>
    <dbReference type="NCBI Taxonomy" id="46969"/>
    <lineage>
        <taxon>Eukaryota</taxon>
        <taxon>Viridiplantae</taxon>
        <taxon>Streptophyta</taxon>
        <taxon>Embryophyta</taxon>
        <taxon>Tracheophyta</taxon>
        <taxon>Spermatophyta</taxon>
        <taxon>Magnoliopsida</taxon>
        <taxon>Ranunculales</taxon>
        <taxon>Ranunculaceae</taxon>
        <taxon>Thalictroideae</taxon>
        <taxon>Thalictrum</taxon>
    </lineage>
</organism>